<evidence type="ECO:0000313" key="3">
    <source>
        <dbReference type="Proteomes" id="UP000676194"/>
    </source>
</evidence>
<dbReference type="KEGG" id="tsph:KIH39_20375"/>
<dbReference type="EMBL" id="CP074694">
    <property type="protein sequence ID" value="QVL31182.1"/>
    <property type="molecule type" value="Genomic_DNA"/>
</dbReference>
<dbReference type="AlphaFoldDB" id="A0A8E6B3I0"/>
<dbReference type="Proteomes" id="UP000676194">
    <property type="component" value="Chromosome"/>
</dbReference>
<evidence type="ECO:0008006" key="4">
    <source>
        <dbReference type="Google" id="ProtNLM"/>
    </source>
</evidence>
<protein>
    <recommendedName>
        <fullName evidence="4">Lipoprotein</fullName>
    </recommendedName>
</protein>
<reference evidence="2" key="1">
    <citation type="submission" date="2021-05" db="EMBL/GenBank/DDBJ databases">
        <title>Complete genome sequence of the cellulolytic planctomycete Telmatocola sphagniphila SP2T and characterization of the first cellulase from planctomycetes.</title>
        <authorList>
            <person name="Rakitin A.L."/>
            <person name="Beletsky A.V."/>
            <person name="Naumoff D.G."/>
            <person name="Kulichevskaya I.S."/>
            <person name="Mardanov A.V."/>
            <person name="Ravin N.V."/>
            <person name="Dedysh S.N."/>
        </authorList>
    </citation>
    <scope>NUCLEOTIDE SEQUENCE</scope>
    <source>
        <strain evidence="2">SP2T</strain>
    </source>
</reference>
<organism evidence="2 3">
    <name type="scientific">Telmatocola sphagniphila</name>
    <dbReference type="NCBI Taxonomy" id="1123043"/>
    <lineage>
        <taxon>Bacteria</taxon>
        <taxon>Pseudomonadati</taxon>
        <taxon>Planctomycetota</taxon>
        <taxon>Planctomycetia</taxon>
        <taxon>Gemmatales</taxon>
        <taxon>Gemmataceae</taxon>
    </lineage>
</organism>
<name>A0A8E6B3I0_9BACT</name>
<accession>A0A8E6B3I0</accession>
<proteinExistence type="predicted"/>
<gene>
    <name evidence="2" type="ORF">KIH39_20375</name>
</gene>
<sequence>MNKWLLVIFLCGIPLAAGCGGAKEEKRSAQDLEALQNKDQASVDEAERRLERPGEKRKR</sequence>
<dbReference type="RefSeq" id="WP_213495063.1">
    <property type="nucleotide sequence ID" value="NZ_CP074694.1"/>
</dbReference>
<keyword evidence="3" id="KW-1185">Reference proteome</keyword>
<evidence type="ECO:0000256" key="1">
    <source>
        <dbReference type="SAM" id="MobiDB-lite"/>
    </source>
</evidence>
<evidence type="ECO:0000313" key="2">
    <source>
        <dbReference type="EMBL" id="QVL31182.1"/>
    </source>
</evidence>
<feature type="region of interest" description="Disordered" evidence="1">
    <location>
        <begin position="32"/>
        <end position="59"/>
    </location>
</feature>
<dbReference type="PROSITE" id="PS51257">
    <property type="entry name" value="PROKAR_LIPOPROTEIN"/>
    <property type="match status" value="1"/>
</dbReference>
<feature type="compositionally biased region" description="Basic and acidic residues" evidence="1">
    <location>
        <begin position="45"/>
        <end position="59"/>
    </location>
</feature>